<keyword evidence="3" id="KW-1185">Reference proteome</keyword>
<evidence type="ECO:0000313" key="2">
    <source>
        <dbReference type="EMBL" id="NZA01455.1"/>
    </source>
</evidence>
<evidence type="ECO:0000313" key="3">
    <source>
        <dbReference type="Proteomes" id="UP000589716"/>
    </source>
</evidence>
<dbReference type="SUPFAM" id="SSF52091">
    <property type="entry name" value="SpoIIaa-like"/>
    <property type="match status" value="1"/>
</dbReference>
<dbReference type="PROSITE" id="PS50801">
    <property type="entry name" value="STAS"/>
    <property type="match status" value="1"/>
</dbReference>
<sequence>MLVLPAELTHAQAPTCLNMLLKAARAESEPQVLVDATALTRFDSSALAVLLECRRECLQDGKRFAVRGLAPRLRELAGLYGISALLPDPALPEDTAA</sequence>
<dbReference type="InterPro" id="IPR052746">
    <property type="entry name" value="MlaB_ABC_Transporter"/>
</dbReference>
<dbReference type="Pfam" id="PF13466">
    <property type="entry name" value="STAS_2"/>
    <property type="match status" value="1"/>
</dbReference>
<accession>A0A853IRF0</accession>
<dbReference type="RefSeq" id="WP_180549930.1">
    <property type="nucleotide sequence ID" value="NZ_JACCKX010000001.1"/>
</dbReference>
<evidence type="ECO:0000259" key="1">
    <source>
        <dbReference type="PROSITE" id="PS50801"/>
    </source>
</evidence>
<dbReference type="InterPro" id="IPR002645">
    <property type="entry name" value="STAS_dom"/>
</dbReference>
<dbReference type="AlphaFoldDB" id="A0A853IRF0"/>
<protein>
    <submittedName>
        <fullName evidence="2">STAS domain-containing protein</fullName>
    </submittedName>
</protein>
<dbReference type="PANTHER" id="PTHR35849">
    <property type="entry name" value="BLR2341 PROTEIN"/>
    <property type="match status" value="1"/>
</dbReference>
<organism evidence="2 3">
    <name type="scientific">Ottowia beijingensis</name>
    <dbReference type="NCBI Taxonomy" id="1207057"/>
    <lineage>
        <taxon>Bacteria</taxon>
        <taxon>Pseudomonadati</taxon>
        <taxon>Pseudomonadota</taxon>
        <taxon>Betaproteobacteria</taxon>
        <taxon>Burkholderiales</taxon>
        <taxon>Comamonadaceae</taxon>
        <taxon>Ottowia</taxon>
    </lineage>
</organism>
<dbReference type="InterPro" id="IPR036513">
    <property type="entry name" value="STAS_dom_sf"/>
</dbReference>
<dbReference type="Proteomes" id="UP000589716">
    <property type="component" value="Unassembled WGS sequence"/>
</dbReference>
<dbReference type="Gene3D" id="3.30.750.24">
    <property type="entry name" value="STAS domain"/>
    <property type="match status" value="1"/>
</dbReference>
<dbReference type="InterPro" id="IPR058548">
    <property type="entry name" value="MlaB-like_STAS"/>
</dbReference>
<gene>
    <name evidence="2" type="ORF">H0I39_06180</name>
</gene>
<name>A0A853IRF0_9BURK</name>
<dbReference type="PANTHER" id="PTHR35849:SF2">
    <property type="entry name" value="BLR2341 PROTEIN"/>
    <property type="match status" value="1"/>
</dbReference>
<proteinExistence type="predicted"/>
<dbReference type="CDD" id="cd07043">
    <property type="entry name" value="STAS_anti-anti-sigma_factors"/>
    <property type="match status" value="1"/>
</dbReference>
<dbReference type="EMBL" id="JACCKX010000001">
    <property type="protein sequence ID" value="NZA01455.1"/>
    <property type="molecule type" value="Genomic_DNA"/>
</dbReference>
<feature type="domain" description="STAS" evidence="1">
    <location>
        <begin position="1"/>
        <end position="97"/>
    </location>
</feature>
<reference evidence="2 3" key="1">
    <citation type="submission" date="2020-07" db="EMBL/GenBank/DDBJ databases">
        <authorList>
            <person name="Maaloum M."/>
        </authorList>
    </citation>
    <scope>NUCLEOTIDE SEQUENCE [LARGE SCALE GENOMIC DNA]</scope>
    <source>
        <strain evidence="2 3">GCS-AN-3</strain>
    </source>
</reference>
<comment type="caution">
    <text evidence="2">The sequence shown here is derived from an EMBL/GenBank/DDBJ whole genome shotgun (WGS) entry which is preliminary data.</text>
</comment>